<dbReference type="EMBL" id="JAGPNL010000001">
    <property type="protein sequence ID" value="MBQ0825477.1"/>
    <property type="molecule type" value="Genomic_DNA"/>
</dbReference>
<keyword evidence="2" id="KW-1185">Reference proteome</keyword>
<dbReference type="RefSeq" id="WP_210868152.1">
    <property type="nucleotide sequence ID" value="NZ_JAGPNL010000001.1"/>
</dbReference>
<reference evidence="1" key="1">
    <citation type="submission" date="2021-04" db="EMBL/GenBank/DDBJ databases">
        <title>Genome seq and assembly of Streptomyces sp. RG38.</title>
        <authorList>
            <person name="Chhetri G."/>
        </authorList>
    </citation>
    <scope>NUCLEOTIDE SEQUENCE</scope>
    <source>
        <strain evidence="1">RG38</strain>
    </source>
</reference>
<evidence type="ECO:0008006" key="3">
    <source>
        <dbReference type="Google" id="ProtNLM"/>
    </source>
</evidence>
<dbReference type="AlphaFoldDB" id="A0A941B0Y2"/>
<protein>
    <recommendedName>
        <fullName evidence="3">Aminoglycoside phosphotransferase domain-containing protein</fullName>
    </recommendedName>
</protein>
<name>A0A941B0Y2_9ACTN</name>
<sequence length="401" mass="42555">MTLATSENAAVNAAVLHAASQQNITQAVAEAWPGRNVVLGPQCPSVTSYVCRITVDGEEMIAKYSWLGLSLVSILRGAGGTWDEVQEAQRAYVVSTGLLTAREAQNLEVLRKLGRPWVCGTAGLHGGVLLTHVAAGTPLADELAARPWETGALLEAVLDALGDLHGPAGAECLREAAPIGERSVVGVFRRKSNGLSTTAYLRALGRDSGLPERVREEIIELVQNAVWRLLRMSSALSPRRDTVVFGDLKPEHVFLDGTRLNFIDPAVQWAAGPQPDVAKLTGRALLLAVGRPKPQAGRQIVQGVTSTLARHAAALPERDRAARLRDVLVLWLMDTVSILSTCLSAPPGLPLAPHQQALVAQARTVAGVVDRVSALLVGSMAGLRLLDAVFSEVEHTAGSAR</sequence>
<evidence type="ECO:0000313" key="2">
    <source>
        <dbReference type="Proteomes" id="UP000677875"/>
    </source>
</evidence>
<dbReference type="SUPFAM" id="SSF56112">
    <property type="entry name" value="Protein kinase-like (PK-like)"/>
    <property type="match status" value="1"/>
</dbReference>
<dbReference type="Proteomes" id="UP000677875">
    <property type="component" value="Unassembled WGS sequence"/>
</dbReference>
<organism evidence="1 2">
    <name type="scientific">Streptomyces tagetis</name>
    <dbReference type="NCBI Taxonomy" id="2820809"/>
    <lineage>
        <taxon>Bacteria</taxon>
        <taxon>Bacillati</taxon>
        <taxon>Actinomycetota</taxon>
        <taxon>Actinomycetes</taxon>
        <taxon>Kitasatosporales</taxon>
        <taxon>Streptomycetaceae</taxon>
        <taxon>Streptomyces</taxon>
    </lineage>
</organism>
<proteinExistence type="predicted"/>
<gene>
    <name evidence="1" type="ORF">J5Y05_02970</name>
</gene>
<accession>A0A941B0Y2</accession>
<dbReference type="InterPro" id="IPR011009">
    <property type="entry name" value="Kinase-like_dom_sf"/>
</dbReference>
<evidence type="ECO:0000313" key="1">
    <source>
        <dbReference type="EMBL" id="MBQ0825477.1"/>
    </source>
</evidence>
<comment type="caution">
    <text evidence="1">The sequence shown here is derived from an EMBL/GenBank/DDBJ whole genome shotgun (WGS) entry which is preliminary data.</text>
</comment>